<protein>
    <submittedName>
        <fullName evidence="4">Glutathione S-transferase</fullName>
        <ecNumber evidence="4">2.5.1.18</ecNumber>
    </submittedName>
</protein>
<dbReference type="SFLD" id="SFLDG01150">
    <property type="entry name" value="Main.1:_Beta-like"/>
    <property type="match status" value="1"/>
</dbReference>
<name>A0A839SYE8_9PROT</name>
<dbReference type="SUPFAM" id="SSF52833">
    <property type="entry name" value="Thioredoxin-like"/>
    <property type="match status" value="1"/>
</dbReference>
<dbReference type="PROSITE" id="PS50405">
    <property type="entry name" value="GST_CTER"/>
    <property type="match status" value="1"/>
</dbReference>
<evidence type="ECO:0000259" key="3">
    <source>
        <dbReference type="PROSITE" id="PS50405"/>
    </source>
</evidence>
<feature type="domain" description="GST N-terminal" evidence="2">
    <location>
        <begin position="1"/>
        <end position="81"/>
    </location>
</feature>
<comment type="caution">
    <text evidence="4">The sequence shown here is derived from an EMBL/GenBank/DDBJ whole genome shotgun (WGS) entry which is preliminary data.</text>
</comment>
<dbReference type="Proteomes" id="UP000581135">
    <property type="component" value="Unassembled WGS sequence"/>
</dbReference>
<dbReference type="CDD" id="cd03188">
    <property type="entry name" value="GST_C_Beta"/>
    <property type="match status" value="1"/>
</dbReference>
<gene>
    <name evidence="4" type="ORF">FHR98_002358</name>
</gene>
<dbReference type="PANTHER" id="PTHR44051">
    <property type="entry name" value="GLUTATHIONE S-TRANSFERASE-RELATED"/>
    <property type="match status" value="1"/>
</dbReference>
<dbReference type="EMBL" id="JACHXA010000006">
    <property type="protein sequence ID" value="MBB3066055.1"/>
    <property type="molecule type" value="Genomic_DNA"/>
</dbReference>
<dbReference type="Gene3D" id="3.40.30.10">
    <property type="entry name" value="Glutaredoxin"/>
    <property type="match status" value="1"/>
</dbReference>
<dbReference type="SFLD" id="SFLDS00019">
    <property type="entry name" value="Glutathione_Transferase_(cytos"/>
    <property type="match status" value="1"/>
</dbReference>
<dbReference type="InterPro" id="IPR040079">
    <property type="entry name" value="Glutathione_S-Trfase"/>
</dbReference>
<evidence type="ECO:0000256" key="1">
    <source>
        <dbReference type="RuleBase" id="RU003494"/>
    </source>
</evidence>
<reference evidence="4 5" key="1">
    <citation type="submission" date="2020-08" db="EMBL/GenBank/DDBJ databases">
        <title>Genomic Encyclopedia of Type Strains, Phase III (KMG-III): the genomes of soil and plant-associated and newly described type strains.</title>
        <authorList>
            <person name="Whitman W."/>
        </authorList>
    </citation>
    <scope>NUCLEOTIDE SEQUENCE [LARGE SCALE GENOMIC DNA]</scope>
    <source>
        <strain evidence="4 5">CECT 8803</strain>
    </source>
</reference>
<dbReference type="NCBIfam" id="NF007831">
    <property type="entry name" value="PRK10542.1"/>
    <property type="match status" value="1"/>
</dbReference>
<proteinExistence type="inferred from homology"/>
<dbReference type="InterPro" id="IPR004046">
    <property type="entry name" value="GST_C"/>
</dbReference>
<keyword evidence="4" id="KW-0808">Transferase</keyword>
<evidence type="ECO:0000313" key="5">
    <source>
        <dbReference type="Proteomes" id="UP000581135"/>
    </source>
</evidence>
<dbReference type="AlphaFoldDB" id="A0A839SYE8"/>
<evidence type="ECO:0000313" key="4">
    <source>
        <dbReference type="EMBL" id="MBB3066055.1"/>
    </source>
</evidence>
<dbReference type="Pfam" id="PF02798">
    <property type="entry name" value="GST_N"/>
    <property type="match status" value="1"/>
</dbReference>
<accession>A0A839SYE8</accession>
<evidence type="ECO:0000259" key="2">
    <source>
        <dbReference type="PROSITE" id="PS50404"/>
    </source>
</evidence>
<dbReference type="InterPro" id="IPR036282">
    <property type="entry name" value="Glutathione-S-Trfase_C_sf"/>
</dbReference>
<dbReference type="PROSITE" id="PS50404">
    <property type="entry name" value="GST_NTER"/>
    <property type="match status" value="1"/>
</dbReference>
<dbReference type="Gene3D" id="1.20.1050.10">
    <property type="match status" value="1"/>
</dbReference>
<dbReference type="Pfam" id="PF00043">
    <property type="entry name" value="GST_C"/>
    <property type="match status" value="1"/>
</dbReference>
<dbReference type="EC" id="2.5.1.18" evidence="4"/>
<keyword evidence="5" id="KW-1185">Reference proteome</keyword>
<dbReference type="CDD" id="cd03057">
    <property type="entry name" value="GST_N_Beta"/>
    <property type="match status" value="1"/>
</dbReference>
<organism evidence="4 5">
    <name type="scientific">Limibacillus halophilus</name>
    <dbReference type="NCBI Taxonomy" id="1579333"/>
    <lineage>
        <taxon>Bacteria</taxon>
        <taxon>Pseudomonadati</taxon>
        <taxon>Pseudomonadota</taxon>
        <taxon>Alphaproteobacteria</taxon>
        <taxon>Rhodospirillales</taxon>
        <taxon>Rhodovibrionaceae</taxon>
        <taxon>Limibacillus</taxon>
    </lineage>
</organism>
<dbReference type="PANTHER" id="PTHR44051:SF8">
    <property type="entry name" value="GLUTATHIONE S-TRANSFERASE GSTA"/>
    <property type="match status" value="1"/>
</dbReference>
<dbReference type="GO" id="GO:0004364">
    <property type="term" value="F:glutathione transferase activity"/>
    <property type="evidence" value="ECO:0007669"/>
    <property type="project" value="UniProtKB-EC"/>
</dbReference>
<dbReference type="SUPFAM" id="SSF47616">
    <property type="entry name" value="GST C-terminal domain-like"/>
    <property type="match status" value="1"/>
</dbReference>
<comment type="similarity">
    <text evidence="1">Belongs to the GST superfamily.</text>
</comment>
<dbReference type="InterPro" id="IPR004045">
    <property type="entry name" value="Glutathione_S-Trfase_N"/>
</dbReference>
<dbReference type="RefSeq" id="WP_183416873.1">
    <property type="nucleotide sequence ID" value="NZ_JACHXA010000006.1"/>
</dbReference>
<dbReference type="InterPro" id="IPR036249">
    <property type="entry name" value="Thioredoxin-like_sf"/>
</dbReference>
<dbReference type="InterPro" id="IPR010987">
    <property type="entry name" value="Glutathione-S-Trfase_C-like"/>
</dbReference>
<sequence length="204" mass="22160">MKLFYKPGACSLAPHIALRAAGATFELEQVDTTKKTTASGSDYQQINPKGYVPALLINSGEVLTEAPAILQYIADLYPAAALAPSPHGLARARLQEHLNFISSELHKAFSPFFGAAPLADTERPAVVENISRRFAIFEAQLSKGGPYLMGDTFTVADAYFFVVANWANFVDISLSQWPRIAHYMDRASDLPAIKQAMAAEGLIN</sequence>
<feature type="domain" description="GST C-terminal" evidence="3">
    <location>
        <begin position="87"/>
        <end position="204"/>
    </location>
</feature>
<dbReference type="SFLD" id="SFLDG00358">
    <property type="entry name" value="Main_(cytGST)"/>
    <property type="match status" value="1"/>
</dbReference>